<dbReference type="InterPro" id="IPR011577">
    <property type="entry name" value="Cyt_b561_bac/Ni-Hgenase"/>
</dbReference>
<feature type="domain" description="Cytochrome b561 bacterial/Ni-hydrogenase" evidence="8">
    <location>
        <begin position="26"/>
        <end position="181"/>
    </location>
</feature>
<feature type="transmembrane region" description="Helical" evidence="7">
    <location>
        <begin position="66"/>
        <end position="83"/>
    </location>
</feature>
<dbReference type="Proteomes" id="UP000217676">
    <property type="component" value="Chromosome"/>
</dbReference>
<organism evidence="9 10">
    <name type="scientific">Streptomyces laurentii</name>
    <dbReference type="NCBI Taxonomy" id="39478"/>
    <lineage>
        <taxon>Bacteria</taxon>
        <taxon>Bacillati</taxon>
        <taxon>Actinomycetota</taxon>
        <taxon>Actinomycetes</taxon>
        <taxon>Kitasatosporales</taxon>
        <taxon>Streptomycetaceae</taxon>
        <taxon>Streptomyces</taxon>
    </lineage>
</organism>
<feature type="transmembrane region" description="Helical" evidence="7">
    <location>
        <begin position="36"/>
        <end position="54"/>
    </location>
</feature>
<evidence type="ECO:0000256" key="4">
    <source>
        <dbReference type="ARBA" id="ARBA00022989"/>
    </source>
</evidence>
<feature type="compositionally biased region" description="Basic and acidic residues" evidence="6">
    <location>
        <begin position="224"/>
        <end position="233"/>
    </location>
</feature>
<dbReference type="Gene3D" id="1.20.950.20">
    <property type="entry name" value="Transmembrane di-heme cytochromes, Chain C"/>
    <property type="match status" value="1"/>
</dbReference>
<keyword evidence="3 7" id="KW-0812">Transmembrane</keyword>
<keyword evidence="2" id="KW-1003">Cell membrane</keyword>
<accession>A0A169PT59</accession>
<protein>
    <submittedName>
        <fullName evidence="9">Formate dehydrogenase</fullName>
    </submittedName>
</protein>
<dbReference type="GO" id="GO:0009055">
    <property type="term" value="F:electron transfer activity"/>
    <property type="evidence" value="ECO:0007669"/>
    <property type="project" value="InterPro"/>
</dbReference>
<evidence type="ECO:0000256" key="2">
    <source>
        <dbReference type="ARBA" id="ARBA00022475"/>
    </source>
</evidence>
<dbReference type="Pfam" id="PF01292">
    <property type="entry name" value="Ni_hydr_CYTB"/>
    <property type="match status" value="1"/>
</dbReference>
<evidence type="ECO:0000313" key="10">
    <source>
        <dbReference type="Proteomes" id="UP000217676"/>
    </source>
</evidence>
<dbReference type="AlphaFoldDB" id="A0A169PT59"/>
<feature type="transmembrane region" description="Helical" evidence="7">
    <location>
        <begin position="129"/>
        <end position="150"/>
    </location>
</feature>
<evidence type="ECO:0000256" key="6">
    <source>
        <dbReference type="SAM" id="MobiDB-lite"/>
    </source>
</evidence>
<feature type="compositionally biased region" description="Basic residues" evidence="6">
    <location>
        <begin position="244"/>
        <end position="255"/>
    </location>
</feature>
<dbReference type="KEGG" id="slau:SLA_7513"/>
<keyword evidence="4 7" id="KW-1133">Transmembrane helix</keyword>
<proteinExistence type="predicted"/>
<gene>
    <name evidence="9" type="ORF">SLA_7513</name>
</gene>
<evidence type="ECO:0000256" key="3">
    <source>
        <dbReference type="ARBA" id="ARBA00022692"/>
    </source>
</evidence>
<dbReference type="SUPFAM" id="SSF81342">
    <property type="entry name" value="Transmembrane di-heme cytochromes"/>
    <property type="match status" value="1"/>
</dbReference>
<reference evidence="9 10" key="1">
    <citation type="journal article" date="2016" name="Genome Announc.">
        <title>Complete Genome Sequence of Thiostrepton-Producing Streptomyces laurentii ATCC 31255.</title>
        <authorList>
            <person name="Doi K."/>
            <person name="Fujino Y."/>
            <person name="Nagayoshi Y."/>
            <person name="Ohshima T."/>
            <person name="Ogata S."/>
        </authorList>
    </citation>
    <scope>NUCLEOTIDE SEQUENCE [LARGE SCALE GENOMIC DNA]</scope>
    <source>
        <strain evidence="9 10">ATCC 31255</strain>
    </source>
</reference>
<evidence type="ECO:0000259" key="8">
    <source>
        <dbReference type="Pfam" id="PF01292"/>
    </source>
</evidence>
<keyword evidence="10" id="KW-1185">Reference proteome</keyword>
<dbReference type="GO" id="GO:0022904">
    <property type="term" value="P:respiratory electron transport chain"/>
    <property type="evidence" value="ECO:0007669"/>
    <property type="project" value="InterPro"/>
</dbReference>
<dbReference type="InterPro" id="IPR016174">
    <property type="entry name" value="Di-haem_cyt_TM"/>
</dbReference>
<feature type="compositionally biased region" description="Polar residues" evidence="6">
    <location>
        <begin position="272"/>
        <end position="282"/>
    </location>
</feature>
<name>A0A169PT59_STRLU</name>
<sequence length="282" mass="31215">MARRGGPGQWLCLNGTPAGCGASAPPQRIVHRATGWLMLLCLVAAACLYLNPLAQLVGRRPLVAGVHRWSGILLPVPLLLGLLSPEFRADLRRLNRFAVYDRRWLRAVRRGLTKPKDRPAGKFNAGQKLYAGWIAGAVLVMMFTGLPMWFMGFLPFLSRAGAIFVHDILAWVIALVLVGHLRKAYADPEARRGMRTGYVTRPWADRQPSPVAGRGTRRRAGRPIRQEQARVPHEGCPGADVRKRMVRASAHHRLTHSSTGARRALPGPPSTHPYSTHPWQPS</sequence>
<feature type="transmembrane region" description="Helical" evidence="7">
    <location>
        <begin position="156"/>
        <end position="178"/>
    </location>
</feature>
<evidence type="ECO:0000313" key="9">
    <source>
        <dbReference type="EMBL" id="BAU88378.1"/>
    </source>
</evidence>
<keyword evidence="5 7" id="KW-0472">Membrane</keyword>
<dbReference type="GO" id="GO:0005886">
    <property type="term" value="C:plasma membrane"/>
    <property type="evidence" value="ECO:0007669"/>
    <property type="project" value="UniProtKB-SubCell"/>
</dbReference>
<evidence type="ECO:0000256" key="7">
    <source>
        <dbReference type="SAM" id="Phobius"/>
    </source>
</evidence>
<dbReference type="EMBL" id="AP017424">
    <property type="protein sequence ID" value="BAU88378.1"/>
    <property type="molecule type" value="Genomic_DNA"/>
</dbReference>
<evidence type="ECO:0000256" key="1">
    <source>
        <dbReference type="ARBA" id="ARBA00004651"/>
    </source>
</evidence>
<comment type="subcellular location">
    <subcellularLocation>
        <location evidence="1">Cell membrane</location>
        <topology evidence="1">Multi-pass membrane protein</topology>
    </subcellularLocation>
</comment>
<evidence type="ECO:0000256" key="5">
    <source>
        <dbReference type="ARBA" id="ARBA00023136"/>
    </source>
</evidence>
<feature type="region of interest" description="Disordered" evidence="6">
    <location>
        <begin position="201"/>
        <end position="282"/>
    </location>
</feature>